<proteinExistence type="predicted"/>
<keyword evidence="1" id="KW-1133">Transmembrane helix</keyword>
<evidence type="ECO:0000313" key="2">
    <source>
        <dbReference type="EMBL" id="ATB29467.1"/>
    </source>
</evidence>
<keyword evidence="1" id="KW-0812">Transmembrane</keyword>
<dbReference type="RefSeq" id="WP_095978027.1">
    <property type="nucleotide sequence ID" value="NZ_CP022163.1"/>
</dbReference>
<dbReference type="AlphaFoldDB" id="A0A250IEA3"/>
<organism evidence="2 3">
    <name type="scientific">Melittangium boletus DSM 14713</name>
    <dbReference type="NCBI Taxonomy" id="1294270"/>
    <lineage>
        <taxon>Bacteria</taxon>
        <taxon>Pseudomonadati</taxon>
        <taxon>Myxococcota</taxon>
        <taxon>Myxococcia</taxon>
        <taxon>Myxococcales</taxon>
        <taxon>Cystobacterineae</taxon>
        <taxon>Archangiaceae</taxon>
        <taxon>Melittangium</taxon>
    </lineage>
</organism>
<gene>
    <name evidence="2" type="ORF">MEBOL_002917</name>
</gene>
<feature type="transmembrane region" description="Helical" evidence="1">
    <location>
        <begin position="26"/>
        <end position="49"/>
    </location>
</feature>
<keyword evidence="1" id="KW-0472">Membrane</keyword>
<protein>
    <submittedName>
        <fullName evidence="2">Uncharacterized protein</fullName>
    </submittedName>
</protein>
<sequence length="68" mass="7739">MTPRTNPKRPLPTRWRRRRGQAMAEYSMVVHVLALAGGVAIITVLPMLMNALNRYLNGLYYMINLAVP</sequence>
<name>A0A250IEA3_9BACT</name>
<dbReference type="EMBL" id="CP022163">
    <property type="protein sequence ID" value="ATB29467.1"/>
    <property type="molecule type" value="Genomic_DNA"/>
</dbReference>
<reference evidence="2 3" key="1">
    <citation type="submission" date="2017-06" db="EMBL/GenBank/DDBJ databases">
        <authorList>
            <person name="Kim H.J."/>
            <person name="Triplett B.A."/>
        </authorList>
    </citation>
    <scope>NUCLEOTIDE SEQUENCE [LARGE SCALE GENOMIC DNA]</scope>
    <source>
        <strain evidence="2 3">DSM 14713</strain>
    </source>
</reference>
<dbReference type="KEGG" id="mbd:MEBOL_002917"/>
<evidence type="ECO:0000256" key="1">
    <source>
        <dbReference type="SAM" id="Phobius"/>
    </source>
</evidence>
<accession>A0A250IEA3</accession>
<dbReference type="Proteomes" id="UP000217289">
    <property type="component" value="Chromosome"/>
</dbReference>
<keyword evidence="3" id="KW-1185">Reference proteome</keyword>
<evidence type="ECO:0000313" key="3">
    <source>
        <dbReference type="Proteomes" id="UP000217289"/>
    </source>
</evidence>